<accession>A0ABS8VGU1</accession>
<dbReference type="Proteomes" id="UP000823775">
    <property type="component" value="Unassembled WGS sequence"/>
</dbReference>
<dbReference type="EMBL" id="JACEIK010004818">
    <property type="protein sequence ID" value="MCD9646505.1"/>
    <property type="molecule type" value="Genomic_DNA"/>
</dbReference>
<feature type="non-terminal residue" evidence="1">
    <location>
        <position position="1"/>
    </location>
</feature>
<feature type="non-terminal residue" evidence="1">
    <location>
        <position position="124"/>
    </location>
</feature>
<gene>
    <name evidence="1" type="ORF">HAX54_036378</name>
</gene>
<sequence length="124" mass="13870">RDCCSGLTCAAAEVTRQIGRLNESADDAYQYMWCIDTTIATPLWYRSWQVEVRLGVTVIQRQLLHSSTGESWTVVTGCPSVSKELASAKSVKLIYAGCDGRKERKGMTVKVIGECYFIAQFHRL</sequence>
<protein>
    <submittedName>
        <fullName evidence="1">Uncharacterized protein</fullName>
    </submittedName>
</protein>
<evidence type="ECO:0000313" key="1">
    <source>
        <dbReference type="EMBL" id="MCD9646505.1"/>
    </source>
</evidence>
<evidence type="ECO:0000313" key="2">
    <source>
        <dbReference type="Proteomes" id="UP000823775"/>
    </source>
</evidence>
<name>A0ABS8VGU1_DATST</name>
<reference evidence="1 2" key="1">
    <citation type="journal article" date="2021" name="BMC Genomics">
        <title>Datura genome reveals duplications of psychoactive alkaloid biosynthetic genes and high mutation rate following tissue culture.</title>
        <authorList>
            <person name="Rajewski A."/>
            <person name="Carter-House D."/>
            <person name="Stajich J."/>
            <person name="Litt A."/>
        </authorList>
    </citation>
    <scope>NUCLEOTIDE SEQUENCE [LARGE SCALE GENOMIC DNA]</scope>
    <source>
        <strain evidence="1">AR-01</strain>
    </source>
</reference>
<comment type="caution">
    <text evidence="1">The sequence shown here is derived from an EMBL/GenBank/DDBJ whole genome shotgun (WGS) entry which is preliminary data.</text>
</comment>
<keyword evidence="2" id="KW-1185">Reference proteome</keyword>
<organism evidence="1 2">
    <name type="scientific">Datura stramonium</name>
    <name type="common">Jimsonweed</name>
    <name type="synonym">Common thornapple</name>
    <dbReference type="NCBI Taxonomy" id="4076"/>
    <lineage>
        <taxon>Eukaryota</taxon>
        <taxon>Viridiplantae</taxon>
        <taxon>Streptophyta</taxon>
        <taxon>Embryophyta</taxon>
        <taxon>Tracheophyta</taxon>
        <taxon>Spermatophyta</taxon>
        <taxon>Magnoliopsida</taxon>
        <taxon>eudicotyledons</taxon>
        <taxon>Gunneridae</taxon>
        <taxon>Pentapetalae</taxon>
        <taxon>asterids</taxon>
        <taxon>lamiids</taxon>
        <taxon>Solanales</taxon>
        <taxon>Solanaceae</taxon>
        <taxon>Solanoideae</taxon>
        <taxon>Datureae</taxon>
        <taxon>Datura</taxon>
    </lineage>
</organism>
<proteinExistence type="predicted"/>